<name>A0ABN3QHD2_9ACTN</name>
<feature type="domain" description="DUF397" evidence="2">
    <location>
        <begin position="37"/>
        <end position="91"/>
    </location>
</feature>
<sequence length="98" mass="10262">MASNRIDLSTAVWRKSSHSNGDGGDCVEVAEGFPGAARWRKSTYSNGSGGDCVEVRDDLPGLVPVRDSKNTQGPALLFPANAWAPFITALKGGDVPTS</sequence>
<feature type="region of interest" description="Disordered" evidence="1">
    <location>
        <begin position="1"/>
        <end position="24"/>
    </location>
</feature>
<organism evidence="3 4">
    <name type="scientific">Streptomyces vastus</name>
    <dbReference type="NCBI Taxonomy" id="285451"/>
    <lineage>
        <taxon>Bacteria</taxon>
        <taxon>Bacillati</taxon>
        <taxon>Actinomycetota</taxon>
        <taxon>Actinomycetes</taxon>
        <taxon>Kitasatosporales</taxon>
        <taxon>Streptomycetaceae</taxon>
        <taxon>Streptomyces</taxon>
    </lineage>
</organism>
<evidence type="ECO:0000313" key="4">
    <source>
        <dbReference type="Proteomes" id="UP001500151"/>
    </source>
</evidence>
<accession>A0ABN3QHD2</accession>
<gene>
    <name evidence="3" type="ORF">GCM10010307_14360</name>
</gene>
<keyword evidence="4" id="KW-1185">Reference proteome</keyword>
<dbReference type="RefSeq" id="WP_344388300.1">
    <property type="nucleotide sequence ID" value="NZ_BAAASJ010000018.1"/>
</dbReference>
<dbReference type="Pfam" id="PF04149">
    <property type="entry name" value="DUF397"/>
    <property type="match status" value="2"/>
</dbReference>
<dbReference type="Proteomes" id="UP001500151">
    <property type="component" value="Unassembled WGS sequence"/>
</dbReference>
<proteinExistence type="predicted"/>
<dbReference type="EMBL" id="BAAASJ010000018">
    <property type="protein sequence ID" value="GAA2626452.1"/>
    <property type="molecule type" value="Genomic_DNA"/>
</dbReference>
<dbReference type="InterPro" id="IPR007278">
    <property type="entry name" value="DUF397"/>
</dbReference>
<evidence type="ECO:0000313" key="3">
    <source>
        <dbReference type="EMBL" id="GAA2626452.1"/>
    </source>
</evidence>
<feature type="domain" description="DUF397" evidence="2">
    <location>
        <begin position="11"/>
        <end position="31"/>
    </location>
</feature>
<reference evidence="3 4" key="1">
    <citation type="journal article" date="2019" name="Int. J. Syst. Evol. Microbiol.">
        <title>The Global Catalogue of Microorganisms (GCM) 10K type strain sequencing project: providing services to taxonomists for standard genome sequencing and annotation.</title>
        <authorList>
            <consortium name="The Broad Institute Genomics Platform"/>
            <consortium name="The Broad Institute Genome Sequencing Center for Infectious Disease"/>
            <person name="Wu L."/>
            <person name="Ma J."/>
        </authorList>
    </citation>
    <scope>NUCLEOTIDE SEQUENCE [LARGE SCALE GENOMIC DNA]</scope>
    <source>
        <strain evidence="3 4">JCM 4524</strain>
    </source>
</reference>
<comment type="caution">
    <text evidence="3">The sequence shown here is derived from an EMBL/GenBank/DDBJ whole genome shotgun (WGS) entry which is preliminary data.</text>
</comment>
<evidence type="ECO:0000256" key="1">
    <source>
        <dbReference type="SAM" id="MobiDB-lite"/>
    </source>
</evidence>
<protein>
    <submittedName>
        <fullName evidence="3">DUF397 domain-containing protein</fullName>
    </submittedName>
</protein>
<evidence type="ECO:0000259" key="2">
    <source>
        <dbReference type="Pfam" id="PF04149"/>
    </source>
</evidence>